<evidence type="ECO:0000313" key="5">
    <source>
        <dbReference type="EMBL" id="CAK7232854.1"/>
    </source>
</evidence>
<dbReference type="CDD" id="cd12148">
    <property type="entry name" value="fungal_TF_MHR"/>
    <property type="match status" value="1"/>
</dbReference>
<dbReference type="EMBL" id="CAWUHB010000068">
    <property type="protein sequence ID" value="CAK7232854.1"/>
    <property type="molecule type" value="Genomic_DNA"/>
</dbReference>
<keyword evidence="2" id="KW-0804">Transcription</keyword>
<protein>
    <recommendedName>
        <fullName evidence="4">Xylanolytic transcriptional activator regulatory domain-containing protein</fullName>
    </recommendedName>
</protein>
<comment type="caution">
    <text evidence="5">The sequence shown here is derived from an EMBL/GenBank/DDBJ whole genome shotgun (WGS) entry which is preliminary data.</text>
</comment>
<evidence type="ECO:0000256" key="1">
    <source>
        <dbReference type="ARBA" id="ARBA00023015"/>
    </source>
</evidence>
<gene>
    <name evidence="5" type="ORF">SCUCBS95973_008398</name>
</gene>
<reference evidence="5 6" key="1">
    <citation type="submission" date="2024-01" db="EMBL/GenBank/DDBJ databases">
        <authorList>
            <person name="Allen C."/>
            <person name="Tagirdzhanova G."/>
        </authorList>
    </citation>
    <scope>NUCLEOTIDE SEQUENCE [LARGE SCALE GENOMIC DNA]</scope>
</reference>
<dbReference type="Proteomes" id="UP001642405">
    <property type="component" value="Unassembled WGS sequence"/>
</dbReference>
<evidence type="ECO:0000259" key="4">
    <source>
        <dbReference type="Pfam" id="PF04082"/>
    </source>
</evidence>
<evidence type="ECO:0000256" key="3">
    <source>
        <dbReference type="ARBA" id="ARBA00023242"/>
    </source>
</evidence>
<dbReference type="PANTHER" id="PTHR47424:SF6">
    <property type="entry name" value="PROLINE UTILIZATION TRANS-ACTIVATOR"/>
    <property type="match status" value="1"/>
</dbReference>
<dbReference type="InterPro" id="IPR007219">
    <property type="entry name" value="XnlR_reg_dom"/>
</dbReference>
<keyword evidence="6" id="KW-1185">Reference proteome</keyword>
<proteinExistence type="predicted"/>
<dbReference type="InterPro" id="IPR051127">
    <property type="entry name" value="Fungal_SecMet_Regulators"/>
</dbReference>
<accession>A0ABP0CL89</accession>
<dbReference type="PANTHER" id="PTHR47424">
    <property type="entry name" value="REGULATORY PROTEIN GAL4"/>
    <property type="match status" value="1"/>
</dbReference>
<sequence>MHDAAVDGSGRQDQPGDRLLEGSSAEQFVQKLRELSLAASSPRDINGRSTGSGLPNLLPPISLSSNYTYLRLKFDVFKPEVSFRLPPLPYAIQLLGFFEEGFCDYHWMLRRRFRERLLQMYADPRSQAHDQAWLCCVSIIMALGETYSYGRLLDTAKGNQTGDATEDLPPGAELFEQGLLLLRNPLEEARVEDVVALNLAAFYCYSLNRRKTAYLMAGQSVRVALLLRLHEPWPKTPNSTLKVGSGDSGINSDRIEAEHRKRVWWTSYCMDNMVSTEFGFSSGQDAHAHGDGDGASTIPLPSNEGLCDSDREEFYDGQVLAAQIGLCRIKALVIENVTRQIRSDSNAESSDAVFAAIIRYMDMLRRWQSSLPADMS</sequence>
<keyword evidence="1" id="KW-0805">Transcription regulation</keyword>
<name>A0ABP0CL89_9PEZI</name>
<organism evidence="5 6">
    <name type="scientific">Sporothrix curviconia</name>
    <dbReference type="NCBI Taxonomy" id="1260050"/>
    <lineage>
        <taxon>Eukaryota</taxon>
        <taxon>Fungi</taxon>
        <taxon>Dikarya</taxon>
        <taxon>Ascomycota</taxon>
        <taxon>Pezizomycotina</taxon>
        <taxon>Sordariomycetes</taxon>
        <taxon>Sordariomycetidae</taxon>
        <taxon>Ophiostomatales</taxon>
        <taxon>Ophiostomataceae</taxon>
        <taxon>Sporothrix</taxon>
    </lineage>
</organism>
<evidence type="ECO:0000313" key="6">
    <source>
        <dbReference type="Proteomes" id="UP001642405"/>
    </source>
</evidence>
<feature type="domain" description="Xylanolytic transcriptional activator regulatory" evidence="4">
    <location>
        <begin position="122"/>
        <end position="283"/>
    </location>
</feature>
<keyword evidence="3" id="KW-0539">Nucleus</keyword>
<evidence type="ECO:0000256" key="2">
    <source>
        <dbReference type="ARBA" id="ARBA00023163"/>
    </source>
</evidence>
<dbReference type="Pfam" id="PF04082">
    <property type="entry name" value="Fungal_trans"/>
    <property type="match status" value="1"/>
</dbReference>